<proteinExistence type="predicted"/>
<gene>
    <name evidence="2" type="ORF">R1flu_004534</name>
</gene>
<dbReference type="InterPro" id="IPR008906">
    <property type="entry name" value="HATC_C_dom"/>
</dbReference>
<dbReference type="SUPFAM" id="SSF53098">
    <property type="entry name" value="Ribonuclease H-like"/>
    <property type="match status" value="1"/>
</dbReference>
<dbReference type="Proteomes" id="UP001605036">
    <property type="component" value="Unassembled WGS sequence"/>
</dbReference>
<dbReference type="InterPro" id="IPR012337">
    <property type="entry name" value="RNaseH-like_sf"/>
</dbReference>
<name>A0ABD1YRE3_9MARC</name>
<comment type="caution">
    <text evidence="2">The sequence shown here is derived from an EMBL/GenBank/DDBJ whole genome shotgun (WGS) entry which is preliminary data.</text>
</comment>
<accession>A0ABD1YRE3</accession>
<dbReference type="Pfam" id="PF05699">
    <property type="entry name" value="Dimer_Tnp_hAT"/>
    <property type="match status" value="1"/>
</dbReference>
<evidence type="ECO:0000313" key="3">
    <source>
        <dbReference type="Proteomes" id="UP001605036"/>
    </source>
</evidence>
<sequence length="182" mass="20678">MHLTTSIDVRISNQPSSHQQLATSSSSFSSIVGINWTNIIHMTAILLNPAYLFNEEGQELSYHTFIMRDFHKYISLLAQDVLKITGEEELKKYIHNMDKELDGIDCFDGTKWTHVHREKALFPECRATLMHWWAQADQSAPLLGVIAMNILGLTYAVSASEQSWSSDGYVHSLSRVRLAIPR</sequence>
<feature type="domain" description="HAT C-terminal dimerisation" evidence="1">
    <location>
        <begin position="127"/>
        <end position="178"/>
    </location>
</feature>
<dbReference type="EMBL" id="JBHFFA010000003">
    <property type="protein sequence ID" value="KAL2633055.1"/>
    <property type="molecule type" value="Genomic_DNA"/>
</dbReference>
<keyword evidence="3" id="KW-1185">Reference proteome</keyword>
<dbReference type="AlphaFoldDB" id="A0ABD1YRE3"/>
<evidence type="ECO:0000313" key="2">
    <source>
        <dbReference type="EMBL" id="KAL2633055.1"/>
    </source>
</evidence>
<evidence type="ECO:0000259" key="1">
    <source>
        <dbReference type="Pfam" id="PF05699"/>
    </source>
</evidence>
<organism evidence="2 3">
    <name type="scientific">Riccia fluitans</name>
    <dbReference type="NCBI Taxonomy" id="41844"/>
    <lineage>
        <taxon>Eukaryota</taxon>
        <taxon>Viridiplantae</taxon>
        <taxon>Streptophyta</taxon>
        <taxon>Embryophyta</taxon>
        <taxon>Marchantiophyta</taxon>
        <taxon>Marchantiopsida</taxon>
        <taxon>Marchantiidae</taxon>
        <taxon>Marchantiales</taxon>
        <taxon>Ricciaceae</taxon>
        <taxon>Riccia</taxon>
    </lineage>
</organism>
<reference evidence="2 3" key="1">
    <citation type="submission" date="2024-09" db="EMBL/GenBank/DDBJ databases">
        <title>Chromosome-scale assembly of Riccia fluitans.</title>
        <authorList>
            <person name="Paukszto L."/>
            <person name="Sawicki J."/>
            <person name="Karawczyk K."/>
            <person name="Piernik-Szablinska J."/>
            <person name="Szczecinska M."/>
            <person name="Mazdziarz M."/>
        </authorList>
    </citation>
    <scope>NUCLEOTIDE SEQUENCE [LARGE SCALE GENOMIC DNA]</scope>
    <source>
        <strain evidence="2">Rf_01</strain>
        <tissue evidence="2">Aerial parts of the thallus</tissue>
    </source>
</reference>
<protein>
    <recommendedName>
        <fullName evidence="1">HAT C-terminal dimerisation domain-containing protein</fullName>
    </recommendedName>
</protein>